<dbReference type="GO" id="GO:0005509">
    <property type="term" value="F:calcium ion binding"/>
    <property type="evidence" value="ECO:0007669"/>
    <property type="project" value="InterPro"/>
</dbReference>
<dbReference type="Proteomes" id="UP000035682">
    <property type="component" value="Unplaced"/>
</dbReference>
<reference evidence="3 4" key="1">
    <citation type="submission" date="2014-09" db="EMBL/GenBank/DDBJ databases">
        <authorList>
            <person name="Martin A.A."/>
        </authorList>
    </citation>
    <scope>NUCLEOTIDE SEQUENCE</scope>
    <source>
        <strain evidence="4">ED321</strain>
        <strain evidence="3">ED321 Heterogonic</strain>
    </source>
</reference>
<dbReference type="PANTHER" id="PTHR23048:SF0">
    <property type="entry name" value="CALMODULIN LIKE 3"/>
    <property type="match status" value="1"/>
</dbReference>
<keyword evidence="1" id="KW-0677">Repeat</keyword>
<reference evidence="5" key="2">
    <citation type="submission" date="2020-12" db="UniProtKB">
        <authorList>
            <consortium name="WormBaseParasite"/>
        </authorList>
    </citation>
    <scope>IDENTIFICATION</scope>
</reference>
<dbReference type="SUPFAM" id="SSF47473">
    <property type="entry name" value="EF-hand"/>
    <property type="match status" value="1"/>
</dbReference>
<dbReference type="RefSeq" id="XP_024506424.1">
    <property type="nucleotide sequence ID" value="XM_024652892.1"/>
</dbReference>
<dbReference type="CTD" id="36379589"/>
<evidence type="ECO:0000313" key="5">
    <source>
        <dbReference type="WBParaSite" id="SRAE_2000188800.1"/>
    </source>
</evidence>
<keyword evidence="4" id="KW-1185">Reference proteome</keyword>
<evidence type="ECO:0000313" key="3">
    <source>
        <dbReference type="EMBL" id="CEF67224.1"/>
    </source>
</evidence>
<dbReference type="WormBase" id="SRAE_2000188800">
    <property type="protein sequence ID" value="SRP03405"/>
    <property type="gene ID" value="WBGene00262095"/>
</dbReference>
<proteinExistence type="predicted"/>
<evidence type="ECO:0000256" key="1">
    <source>
        <dbReference type="ARBA" id="ARBA00022737"/>
    </source>
</evidence>
<accession>A0A090MYI1</accession>
<evidence type="ECO:0000259" key="2">
    <source>
        <dbReference type="Pfam" id="PF13499"/>
    </source>
</evidence>
<dbReference type="FunFam" id="1.10.238.10:FF:000003">
    <property type="entry name" value="Calmodulin A"/>
    <property type="match status" value="1"/>
</dbReference>
<dbReference type="EMBL" id="LN609529">
    <property type="protein sequence ID" value="CEF67224.1"/>
    <property type="molecule type" value="Genomic_DNA"/>
</dbReference>
<dbReference type="InterPro" id="IPR050230">
    <property type="entry name" value="CALM/Myosin/TropC-like"/>
</dbReference>
<dbReference type="Gene3D" id="1.10.238.10">
    <property type="entry name" value="EF-hand"/>
    <property type="match status" value="1"/>
</dbReference>
<dbReference type="GeneID" id="36379589"/>
<evidence type="ECO:0000313" key="6">
    <source>
        <dbReference type="WormBase" id="SRAE_2000188800"/>
    </source>
</evidence>
<dbReference type="Pfam" id="PF13499">
    <property type="entry name" value="EF-hand_7"/>
    <property type="match status" value="1"/>
</dbReference>
<dbReference type="STRING" id="34506.A0A090MYI1"/>
<dbReference type="PANTHER" id="PTHR23048">
    <property type="entry name" value="MYOSIN LIGHT CHAIN 1, 3"/>
    <property type="match status" value="1"/>
</dbReference>
<protein>
    <submittedName>
        <fullName evidence="3 5">EF-hand domain pair-containing protein</fullName>
    </submittedName>
</protein>
<dbReference type="GO" id="GO:0016460">
    <property type="term" value="C:myosin II complex"/>
    <property type="evidence" value="ECO:0007669"/>
    <property type="project" value="TreeGrafter"/>
</dbReference>
<dbReference type="WBParaSite" id="SRAE_2000188800.1">
    <property type="protein sequence ID" value="SRAE_2000188800.1"/>
    <property type="gene ID" value="WBGene00262095"/>
</dbReference>
<gene>
    <name evidence="3 5 6" type="ORF">SRAE_2000188800</name>
</gene>
<sequence>MNDDLEILRDAINSFDDIGDGCVYVKDAGKTLRICGLYPSEESINKQLGSLLDTPDERVGANVLIPMYNELKKDMVNVENPIKTIEPILNFFDREGTGSIKVSDLRLMLQTYGEQLSNLEMDSIFSSLPINEDGYISKESFIKEICFDTF</sequence>
<name>A0A090MYI1_STRRB</name>
<feature type="domain" description="EF-hand" evidence="2">
    <location>
        <begin position="85"/>
        <end position="143"/>
    </location>
</feature>
<dbReference type="InterPro" id="IPR002048">
    <property type="entry name" value="EF_hand_dom"/>
</dbReference>
<dbReference type="AlphaFoldDB" id="A0A090MYI1"/>
<organism evidence="3">
    <name type="scientific">Strongyloides ratti</name>
    <name type="common">Parasitic roundworm</name>
    <dbReference type="NCBI Taxonomy" id="34506"/>
    <lineage>
        <taxon>Eukaryota</taxon>
        <taxon>Metazoa</taxon>
        <taxon>Ecdysozoa</taxon>
        <taxon>Nematoda</taxon>
        <taxon>Chromadorea</taxon>
        <taxon>Rhabditida</taxon>
        <taxon>Tylenchina</taxon>
        <taxon>Panagrolaimomorpha</taxon>
        <taxon>Strongyloidoidea</taxon>
        <taxon>Strongyloididae</taxon>
        <taxon>Strongyloides</taxon>
    </lineage>
</organism>
<evidence type="ECO:0000313" key="4">
    <source>
        <dbReference type="Proteomes" id="UP000035682"/>
    </source>
</evidence>
<dbReference type="InterPro" id="IPR011992">
    <property type="entry name" value="EF-hand-dom_pair"/>
</dbReference>
<dbReference type="OrthoDB" id="5959761at2759"/>